<evidence type="ECO:0008006" key="3">
    <source>
        <dbReference type="Google" id="ProtNLM"/>
    </source>
</evidence>
<dbReference type="GO" id="GO:0032259">
    <property type="term" value="P:methylation"/>
    <property type="evidence" value="ECO:0007669"/>
    <property type="project" value="InterPro"/>
</dbReference>
<reference evidence="2" key="1">
    <citation type="submission" date="2016-10" db="EMBL/GenBank/DDBJ databases">
        <authorList>
            <person name="Varghese N."/>
            <person name="Submissions S."/>
        </authorList>
    </citation>
    <scope>NUCLEOTIDE SEQUENCE [LARGE SCALE GENOMIC DNA]</scope>
    <source>
        <strain evidence="2">DSM 44526</strain>
    </source>
</reference>
<accession>A0A1G7XWP1</accession>
<dbReference type="RefSeq" id="WP_091067035.1">
    <property type="nucleotide sequence ID" value="NZ_FNCF01000006.1"/>
</dbReference>
<dbReference type="SUPFAM" id="SSF53335">
    <property type="entry name" value="S-adenosyl-L-methionine-dependent methyltransferases"/>
    <property type="match status" value="1"/>
</dbReference>
<evidence type="ECO:0000313" key="1">
    <source>
        <dbReference type="EMBL" id="SDG88625.1"/>
    </source>
</evidence>
<dbReference type="PROSITE" id="PS00092">
    <property type="entry name" value="N6_MTASE"/>
    <property type="match status" value="1"/>
</dbReference>
<keyword evidence="2" id="KW-1185">Reference proteome</keyword>
<evidence type="ECO:0000313" key="2">
    <source>
        <dbReference type="Proteomes" id="UP000198863"/>
    </source>
</evidence>
<gene>
    <name evidence="1" type="ORF">SAMN05660324_3835</name>
</gene>
<name>A0A1G7XWP1_9ACTN</name>
<dbReference type="EMBL" id="FNCF01000006">
    <property type="protein sequence ID" value="SDG88625.1"/>
    <property type="molecule type" value="Genomic_DNA"/>
</dbReference>
<dbReference type="GO" id="GO:0003676">
    <property type="term" value="F:nucleic acid binding"/>
    <property type="evidence" value="ECO:0007669"/>
    <property type="project" value="InterPro"/>
</dbReference>
<organism evidence="1 2">
    <name type="scientific">Klenkia brasiliensis</name>
    <dbReference type="NCBI Taxonomy" id="333142"/>
    <lineage>
        <taxon>Bacteria</taxon>
        <taxon>Bacillati</taxon>
        <taxon>Actinomycetota</taxon>
        <taxon>Actinomycetes</taxon>
        <taxon>Geodermatophilales</taxon>
        <taxon>Geodermatophilaceae</taxon>
        <taxon>Klenkia</taxon>
    </lineage>
</organism>
<dbReference type="OrthoDB" id="420449at2"/>
<dbReference type="AlphaFoldDB" id="A0A1G7XWP1"/>
<dbReference type="InterPro" id="IPR002052">
    <property type="entry name" value="DNA_methylase_N6_adenine_CS"/>
</dbReference>
<proteinExistence type="predicted"/>
<dbReference type="Proteomes" id="UP000198863">
    <property type="component" value="Unassembled WGS sequence"/>
</dbReference>
<dbReference type="InterPro" id="IPR029063">
    <property type="entry name" value="SAM-dependent_MTases_sf"/>
</dbReference>
<dbReference type="GO" id="GO:0008168">
    <property type="term" value="F:methyltransferase activity"/>
    <property type="evidence" value="ECO:0007669"/>
    <property type="project" value="InterPro"/>
</dbReference>
<protein>
    <recommendedName>
        <fullName evidence="3">Methyltransferase small domain-containing protein</fullName>
    </recommendedName>
</protein>
<dbReference type="Gene3D" id="3.40.50.150">
    <property type="entry name" value="Vaccinia Virus protein VP39"/>
    <property type="match status" value="1"/>
</dbReference>
<sequence>MPFDCTAESAHFACSLGLVLRQYARELDWADGGVVELGTGDARAVSEVVAGLPGLAVRSWDVDAASVDEARAVVAEHGVAGRYTVEHGDFFAGSAGSPARTVITNPPYLPAPDGDLQLPGLWGGPDGNALLLRVLEGPWENVVAAVASYADPVGTLAAAADAGFRVASFLAMPLELGHYSREPKVLDRIRELVDAGRGWADEDSYMVAVALLTRSPRIAGDRSAELAGALQLPAVPVLAAA</sequence>